<dbReference type="Proteomes" id="UP000838878">
    <property type="component" value="Chromosome 11"/>
</dbReference>
<feature type="region of interest" description="Disordered" evidence="6">
    <location>
        <begin position="229"/>
        <end position="264"/>
    </location>
</feature>
<protein>
    <recommendedName>
        <fullName evidence="7">CBS domain-containing protein</fullName>
    </recommendedName>
</protein>
<evidence type="ECO:0000256" key="6">
    <source>
        <dbReference type="SAM" id="MobiDB-lite"/>
    </source>
</evidence>
<feature type="compositionally biased region" description="Basic and acidic residues" evidence="6">
    <location>
        <begin position="674"/>
        <end position="691"/>
    </location>
</feature>
<dbReference type="GO" id="GO:0019887">
    <property type="term" value="F:protein kinase regulator activity"/>
    <property type="evidence" value="ECO:0007669"/>
    <property type="project" value="TreeGrafter"/>
</dbReference>
<feature type="region of interest" description="Disordered" evidence="6">
    <location>
        <begin position="181"/>
        <end position="216"/>
    </location>
</feature>
<dbReference type="GO" id="GO:0031588">
    <property type="term" value="C:nucleotide-activated protein kinase complex"/>
    <property type="evidence" value="ECO:0007669"/>
    <property type="project" value="TreeGrafter"/>
</dbReference>
<evidence type="ECO:0000259" key="7">
    <source>
        <dbReference type="PROSITE" id="PS51371"/>
    </source>
</evidence>
<feature type="compositionally biased region" description="Basic and acidic residues" evidence="6">
    <location>
        <begin position="231"/>
        <end position="240"/>
    </location>
</feature>
<keyword evidence="2" id="KW-0677">Repeat</keyword>
<dbReference type="Gene3D" id="3.10.580.10">
    <property type="entry name" value="CBS-domain"/>
    <property type="match status" value="2"/>
</dbReference>
<dbReference type="InterPro" id="IPR000644">
    <property type="entry name" value="CBS_dom"/>
</dbReference>
<feature type="region of interest" description="Disordered" evidence="6">
    <location>
        <begin position="672"/>
        <end position="701"/>
    </location>
</feature>
<comment type="subunit">
    <text evidence="4">AMPK is a heterotrimer of an alpha catalytic subunit (PRKAA1 or PRKAA2), a beta (PRKAB1 or PRKAB2) and a gamma non-catalytic subunits (PRKAG1, PRKAG2 or PRKAG3). Interacts with FNIP1 and FNIP2.</text>
</comment>
<feature type="non-terminal residue" evidence="8">
    <location>
        <position position="710"/>
    </location>
</feature>
<dbReference type="SUPFAM" id="SSF54631">
    <property type="entry name" value="CBS-domain pair"/>
    <property type="match status" value="2"/>
</dbReference>
<feature type="domain" description="CBS" evidence="7">
    <location>
        <begin position="536"/>
        <end position="598"/>
    </location>
</feature>
<evidence type="ECO:0000256" key="4">
    <source>
        <dbReference type="ARBA" id="ARBA00025878"/>
    </source>
</evidence>
<evidence type="ECO:0000313" key="8">
    <source>
        <dbReference type="EMBL" id="CAH0716504.1"/>
    </source>
</evidence>
<keyword evidence="3 5" id="KW-0129">CBS domain</keyword>
<name>A0A8J9Y3Z7_9NEOP</name>
<dbReference type="Pfam" id="PF00571">
    <property type="entry name" value="CBS"/>
    <property type="match status" value="3"/>
</dbReference>
<dbReference type="AlphaFoldDB" id="A0A8J9Y3Z7"/>
<dbReference type="EMBL" id="OV170231">
    <property type="protein sequence ID" value="CAH0716504.1"/>
    <property type="molecule type" value="Genomic_DNA"/>
</dbReference>
<organism evidence="8 9">
    <name type="scientific">Brenthis ino</name>
    <name type="common">lesser marbled fritillary</name>
    <dbReference type="NCBI Taxonomy" id="405034"/>
    <lineage>
        <taxon>Eukaryota</taxon>
        <taxon>Metazoa</taxon>
        <taxon>Ecdysozoa</taxon>
        <taxon>Arthropoda</taxon>
        <taxon>Hexapoda</taxon>
        <taxon>Insecta</taxon>
        <taxon>Pterygota</taxon>
        <taxon>Neoptera</taxon>
        <taxon>Endopterygota</taxon>
        <taxon>Lepidoptera</taxon>
        <taxon>Glossata</taxon>
        <taxon>Ditrysia</taxon>
        <taxon>Papilionoidea</taxon>
        <taxon>Nymphalidae</taxon>
        <taxon>Heliconiinae</taxon>
        <taxon>Argynnini</taxon>
        <taxon>Brenthis</taxon>
    </lineage>
</organism>
<keyword evidence="9" id="KW-1185">Reference proteome</keyword>
<feature type="domain" description="CBS" evidence="7">
    <location>
        <begin position="382"/>
        <end position="443"/>
    </location>
</feature>
<dbReference type="GO" id="GO:0016208">
    <property type="term" value="F:AMP binding"/>
    <property type="evidence" value="ECO:0007669"/>
    <property type="project" value="TreeGrafter"/>
</dbReference>
<dbReference type="InterPro" id="IPR046342">
    <property type="entry name" value="CBS_dom_sf"/>
</dbReference>
<proteinExistence type="inferred from homology"/>
<feature type="compositionally biased region" description="Low complexity" evidence="6">
    <location>
        <begin position="27"/>
        <end position="41"/>
    </location>
</feature>
<dbReference type="GO" id="GO:0019901">
    <property type="term" value="F:protein kinase binding"/>
    <property type="evidence" value="ECO:0007669"/>
    <property type="project" value="TreeGrafter"/>
</dbReference>
<gene>
    <name evidence="8" type="ORF">BINO364_LOCUS3265</name>
</gene>
<dbReference type="PANTHER" id="PTHR13780">
    <property type="entry name" value="AMP-ACTIVATED PROTEIN KINASE, GAMMA REGULATORY SUBUNIT"/>
    <property type="match status" value="1"/>
</dbReference>
<dbReference type="PANTHER" id="PTHR13780:SF35">
    <property type="entry name" value="LD22662P"/>
    <property type="match status" value="1"/>
</dbReference>
<dbReference type="OrthoDB" id="449052at2759"/>
<dbReference type="InterPro" id="IPR050511">
    <property type="entry name" value="AMPK_gamma/SDS23_families"/>
</dbReference>
<dbReference type="GO" id="GO:0005634">
    <property type="term" value="C:nucleus"/>
    <property type="evidence" value="ECO:0007669"/>
    <property type="project" value="TreeGrafter"/>
</dbReference>
<feature type="compositionally biased region" description="Basic and acidic residues" evidence="6">
    <location>
        <begin position="193"/>
        <end position="202"/>
    </location>
</feature>
<dbReference type="CDD" id="cd04641">
    <property type="entry name" value="CBS_euAMPK_gamma-like_repeat2"/>
    <property type="match status" value="1"/>
</dbReference>
<dbReference type="CDD" id="cd04618">
    <property type="entry name" value="CBS_euAMPK_gamma-like_repeat1"/>
    <property type="match status" value="1"/>
</dbReference>
<feature type="compositionally biased region" description="Polar residues" evidence="6">
    <location>
        <begin position="181"/>
        <end position="192"/>
    </location>
</feature>
<evidence type="ECO:0000256" key="5">
    <source>
        <dbReference type="PROSITE-ProRule" id="PRU00703"/>
    </source>
</evidence>
<evidence type="ECO:0000256" key="1">
    <source>
        <dbReference type="ARBA" id="ARBA00006750"/>
    </source>
</evidence>
<evidence type="ECO:0000256" key="3">
    <source>
        <dbReference type="ARBA" id="ARBA00023122"/>
    </source>
</evidence>
<feature type="domain" description="CBS" evidence="7">
    <location>
        <begin position="607"/>
        <end position="668"/>
    </location>
</feature>
<dbReference type="SMART" id="SM00116">
    <property type="entry name" value="CBS"/>
    <property type="match status" value="4"/>
</dbReference>
<dbReference type="PROSITE" id="PS51371">
    <property type="entry name" value="CBS"/>
    <property type="match status" value="4"/>
</dbReference>
<comment type="similarity">
    <text evidence="1">Belongs to the 5'-AMP-activated protein kinase gamma subunit family.</text>
</comment>
<evidence type="ECO:0000256" key="2">
    <source>
        <dbReference type="ARBA" id="ARBA00022737"/>
    </source>
</evidence>
<feature type="compositionally biased region" description="Low complexity" evidence="6">
    <location>
        <begin position="692"/>
        <end position="701"/>
    </location>
</feature>
<accession>A0A8J9Y3Z7</accession>
<feature type="region of interest" description="Disordered" evidence="6">
    <location>
        <begin position="1"/>
        <end position="78"/>
    </location>
</feature>
<reference evidence="8" key="1">
    <citation type="submission" date="2021-12" db="EMBL/GenBank/DDBJ databases">
        <authorList>
            <person name="Martin H S."/>
        </authorList>
    </citation>
    <scope>NUCLEOTIDE SEQUENCE</scope>
</reference>
<dbReference type="GO" id="GO:0005737">
    <property type="term" value="C:cytoplasm"/>
    <property type="evidence" value="ECO:0007669"/>
    <property type="project" value="TreeGrafter"/>
</dbReference>
<evidence type="ECO:0000313" key="9">
    <source>
        <dbReference type="Proteomes" id="UP000838878"/>
    </source>
</evidence>
<sequence>MHGISHFLHKHNSRESTPPLEKDDSSESWCSTLSSTDSRSSVQNDNQTKAIPIGRRGCCTHRSLRGSPMDSASSPRDRYPNFSSYFRDVMEGHGSPSPQHYHSHYLDNKLRRFEEERYQTSTSTYQTPRHDYRHYVSPLFNEVMDNIQENEYSKCERYGEISSTKLSHAPHRSRFDNKSFAQKLSESVNSSKEQQHTTERRGSGSSTSGHRHKHHSIQELIRTFSKKMGHWRHDGGEGRRGSCAAPMVASESTAQSDEFRSRSKSLDGDHIQTVLKRSVLEDCGATYQIFETILKEGAYLRRAASQEAEKRRSSLGNVPVARHRASDAFLDPHHAAILFRDSRGLPVADPFLEKVSLSDLEEDESQIFVKFFKFHKCYDLIPTSAKLVVFDTQLLVKKAFFALVYNGVRAAPLWDSQRQRFVGMLTITDFIKILQMYYTSPDVTMDELEEHRLETWRQVLKGSVMPLVSISPDSSLFDAIKMLITNRIHRLPVIDPDTGNVLYILTHKRILRFLFLYINELPKPSYLQCKLRDLRIGTLNDIETATEDTSIIEALRKFVNRRVSALPLIDTEGRLKDIYAKFDVINLAAEKTYNNLDVSLKKANEHRNEWFEGVQKCNLDETLYEVMERIVRAEVHRLVVVDEEDKVTGIISLSDLLMYLVLRPTGDCEGASLRNEHGPIEEKDEHPEENLSKPSKSSISIPEVECQVSM</sequence>
<feature type="domain" description="CBS" evidence="7">
    <location>
        <begin position="459"/>
        <end position="521"/>
    </location>
</feature>